<protein>
    <submittedName>
        <fullName evidence="3">DUF58 domain-containing protein</fullName>
    </submittedName>
</protein>
<reference evidence="3 4" key="1">
    <citation type="submission" date="2023-04" db="EMBL/GenBank/DDBJ databases">
        <title>Genomic diversity of scab-causing Streptomyces spp. in the province of Quebec, Canada.</title>
        <authorList>
            <person name="Biessy A."/>
            <person name="Cadieux M."/>
            <person name="Ciotola M."/>
            <person name="Filion M."/>
        </authorList>
    </citation>
    <scope>NUCLEOTIDE SEQUENCE [LARGE SCALE GENOMIC DNA]</scope>
    <source>
        <strain evidence="3 4">B21-103</strain>
    </source>
</reference>
<evidence type="ECO:0000256" key="2">
    <source>
        <dbReference type="SAM" id="Phobius"/>
    </source>
</evidence>
<evidence type="ECO:0000256" key="1">
    <source>
        <dbReference type="SAM" id="MobiDB-lite"/>
    </source>
</evidence>
<feature type="compositionally biased region" description="Low complexity" evidence="1">
    <location>
        <begin position="8"/>
        <end position="17"/>
    </location>
</feature>
<proteinExistence type="predicted"/>
<name>A0ABU8ADB6_9ACTN</name>
<keyword evidence="4" id="KW-1185">Reference proteome</keyword>
<gene>
    <name evidence="3" type="ORF">QBA37_34935</name>
</gene>
<evidence type="ECO:0000313" key="3">
    <source>
        <dbReference type="EMBL" id="MEH0564369.1"/>
    </source>
</evidence>
<keyword evidence="2" id="KW-1133">Transmembrane helix</keyword>
<organism evidence="3 4">
    <name type="scientific">Streptomyces silvae</name>
    <dbReference type="NCBI Taxonomy" id="2803812"/>
    <lineage>
        <taxon>Bacteria</taxon>
        <taxon>Bacillati</taxon>
        <taxon>Actinomycetota</taxon>
        <taxon>Actinomycetes</taxon>
        <taxon>Kitasatosporales</taxon>
        <taxon>Streptomycetaceae</taxon>
        <taxon>Streptomyces</taxon>
    </lineage>
</organism>
<feature type="transmembrane region" description="Helical" evidence="2">
    <location>
        <begin position="42"/>
        <end position="58"/>
    </location>
</feature>
<accession>A0ABU8ADB6</accession>
<feature type="non-terminal residue" evidence="3">
    <location>
        <position position="88"/>
    </location>
</feature>
<evidence type="ECO:0000313" key="4">
    <source>
        <dbReference type="Proteomes" id="UP001382181"/>
    </source>
</evidence>
<comment type="caution">
    <text evidence="3">The sequence shown here is derived from an EMBL/GenBank/DDBJ whole genome shotgun (WGS) entry which is preliminary data.</text>
</comment>
<keyword evidence="2" id="KW-0812">Transmembrane</keyword>
<sequence>MTERLPARRAAAAVQRALDGSHDATAQPPPPPSPGWRAGERALRLGTLAVVALAAALVTGRPWVLALAAAPLVLLALALPSGPRPEGV</sequence>
<dbReference type="EMBL" id="JARUMK010000002">
    <property type="protein sequence ID" value="MEH0564369.1"/>
    <property type="molecule type" value="Genomic_DNA"/>
</dbReference>
<dbReference type="Proteomes" id="UP001382181">
    <property type="component" value="Unassembled WGS sequence"/>
</dbReference>
<feature type="region of interest" description="Disordered" evidence="1">
    <location>
        <begin position="1"/>
        <end position="38"/>
    </location>
</feature>
<keyword evidence="2" id="KW-0472">Membrane</keyword>